<evidence type="ECO:0000313" key="1">
    <source>
        <dbReference type="Proteomes" id="UP000504635"/>
    </source>
</evidence>
<sequence length="130" mass="14800">MEVHVDSIGGLSHRQYRYRKGISTIDGLDGTEIKWSKSLRYLGVQIDKKLNFKEHIHAVVVKAQTTVAKLARVMPNIGSPRQEKRILLNEVVHDSILYAAPIWAKALEVKKEKQKLLSVQRRSALRFVSA</sequence>
<accession>A0A6J2YTJ5</accession>
<dbReference type="RefSeq" id="XP_030766619.1">
    <property type="nucleotide sequence ID" value="XM_030910759.1"/>
</dbReference>
<dbReference type="OrthoDB" id="6778635at2759"/>
<protein>
    <submittedName>
        <fullName evidence="2">Uncharacterized protein LOC115890514</fullName>
    </submittedName>
</protein>
<evidence type="ECO:0000313" key="2">
    <source>
        <dbReference type="RefSeq" id="XP_030766619.1"/>
    </source>
</evidence>
<dbReference type="InParanoid" id="A0A6J2YTJ5"/>
<dbReference type="KEGG" id="soy:115890514"/>
<reference evidence="2" key="1">
    <citation type="submission" date="2025-08" db="UniProtKB">
        <authorList>
            <consortium name="RefSeq"/>
        </authorList>
    </citation>
    <scope>IDENTIFICATION</scope>
    <source>
        <tissue evidence="2">Gonads</tissue>
    </source>
</reference>
<keyword evidence="1" id="KW-1185">Reference proteome</keyword>
<proteinExistence type="predicted"/>
<gene>
    <name evidence="2" type="primary">LOC115890514</name>
</gene>
<dbReference type="GeneID" id="115890514"/>
<name>A0A6J2YTJ5_SITOR</name>
<dbReference type="Proteomes" id="UP000504635">
    <property type="component" value="Unplaced"/>
</dbReference>
<organism evidence="1 2">
    <name type="scientific">Sitophilus oryzae</name>
    <name type="common">Rice weevil</name>
    <name type="synonym">Curculio oryzae</name>
    <dbReference type="NCBI Taxonomy" id="7048"/>
    <lineage>
        <taxon>Eukaryota</taxon>
        <taxon>Metazoa</taxon>
        <taxon>Ecdysozoa</taxon>
        <taxon>Arthropoda</taxon>
        <taxon>Hexapoda</taxon>
        <taxon>Insecta</taxon>
        <taxon>Pterygota</taxon>
        <taxon>Neoptera</taxon>
        <taxon>Endopterygota</taxon>
        <taxon>Coleoptera</taxon>
        <taxon>Polyphaga</taxon>
        <taxon>Cucujiformia</taxon>
        <taxon>Curculionidae</taxon>
        <taxon>Dryophthorinae</taxon>
        <taxon>Sitophilus</taxon>
    </lineage>
</organism>
<dbReference type="AlphaFoldDB" id="A0A6J2YTJ5"/>